<dbReference type="GO" id="GO:0004930">
    <property type="term" value="F:G protein-coupled receptor activity"/>
    <property type="evidence" value="ECO:0007669"/>
    <property type="project" value="UniProtKB-KW"/>
</dbReference>
<feature type="transmembrane region" description="Helical" evidence="8">
    <location>
        <begin position="129"/>
        <end position="149"/>
    </location>
</feature>
<feature type="transmembrane region" description="Helical" evidence="8">
    <location>
        <begin position="44"/>
        <end position="66"/>
    </location>
</feature>
<evidence type="ECO:0000256" key="2">
    <source>
        <dbReference type="ARBA" id="ARBA00022692"/>
    </source>
</evidence>
<organism evidence="11 12">
    <name type="scientific">Adineta steineri</name>
    <dbReference type="NCBI Taxonomy" id="433720"/>
    <lineage>
        <taxon>Eukaryota</taxon>
        <taxon>Metazoa</taxon>
        <taxon>Spiralia</taxon>
        <taxon>Gnathifera</taxon>
        <taxon>Rotifera</taxon>
        <taxon>Eurotatoria</taxon>
        <taxon>Bdelloidea</taxon>
        <taxon>Adinetida</taxon>
        <taxon>Adinetidae</taxon>
        <taxon>Adineta</taxon>
    </lineage>
</organism>
<feature type="transmembrane region" description="Helical" evidence="8">
    <location>
        <begin position="86"/>
        <end position="109"/>
    </location>
</feature>
<keyword evidence="4" id="KW-0297">G-protein coupled receptor</keyword>
<dbReference type="Proteomes" id="UP000663868">
    <property type="component" value="Unassembled WGS sequence"/>
</dbReference>
<dbReference type="PANTHER" id="PTHR24240">
    <property type="entry name" value="OPSIN"/>
    <property type="match status" value="1"/>
</dbReference>
<reference evidence="11" key="1">
    <citation type="submission" date="2021-02" db="EMBL/GenBank/DDBJ databases">
        <authorList>
            <person name="Nowell W R."/>
        </authorList>
    </citation>
    <scope>NUCLEOTIDE SEQUENCE</scope>
</reference>
<keyword evidence="6" id="KW-0675">Receptor</keyword>
<dbReference type="Gene3D" id="1.20.1070.10">
    <property type="entry name" value="Rhodopsin 7-helix transmembrane proteins"/>
    <property type="match status" value="1"/>
</dbReference>
<evidence type="ECO:0000256" key="5">
    <source>
        <dbReference type="ARBA" id="ARBA00023136"/>
    </source>
</evidence>
<evidence type="ECO:0000256" key="3">
    <source>
        <dbReference type="ARBA" id="ARBA00022989"/>
    </source>
</evidence>
<dbReference type="EMBL" id="CAJOBB010001504">
    <property type="protein sequence ID" value="CAF3866483.1"/>
    <property type="molecule type" value="Genomic_DNA"/>
</dbReference>
<dbReference type="PROSITE" id="PS50262">
    <property type="entry name" value="G_PROTEIN_RECEP_F1_2"/>
    <property type="match status" value="1"/>
</dbReference>
<evidence type="ECO:0000256" key="7">
    <source>
        <dbReference type="ARBA" id="ARBA00023224"/>
    </source>
</evidence>
<dbReference type="EMBL" id="CAJOAY010002790">
    <property type="protein sequence ID" value="CAF3980060.1"/>
    <property type="molecule type" value="Genomic_DNA"/>
</dbReference>
<evidence type="ECO:0000313" key="10">
    <source>
        <dbReference type="EMBL" id="CAF3866483.1"/>
    </source>
</evidence>
<dbReference type="Proteomes" id="UP000663881">
    <property type="component" value="Unassembled WGS sequence"/>
</dbReference>
<evidence type="ECO:0000313" key="11">
    <source>
        <dbReference type="EMBL" id="CAF3980060.1"/>
    </source>
</evidence>
<evidence type="ECO:0000256" key="1">
    <source>
        <dbReference type="ARBA" id="ARBA00004141"/>
    </source>
</evidence>
<dbReference type="AlphaFoldDB" id="A0A819MIX6"/>
<evidence type="ECO:0000259" key="9">
    <source>
        <dbReference type="PROSITE" id="PS50262"/>
    </source>
</evidence>
<evidence type="ECO:0000256" key="4">
    <source>
        <dbReference type="ARBA" id="ARBA00023040"/>
    </source>
</evidence>
<accession>A0A819MIX6</accession>
<evidence type="ECO:0000256" key="8">
    <source>
        <dbReference type="SAM" id="Phobius"/>
    </source>
</evidence>
<gene>
    <name evidence="10" type="ORF">KXQ929_LOCUS20955</name>
    <name evidence="11" type="ORF">OKA104_LOCUS28608</name>
</gene>
<evidence type="ECO:0000313" key="12">
    <source>
        <dbReference type="Proteomes" id="UP000663881"/>
    </source>
</evidence>
<name>A0A819MIX6_9BILA</name>
<keyword evidence="2 8" id="KW-0812">Transmembrane</keyword>
<protein>
    <recommendedName>
        <fullName evidence="9">G-protein coupled receptors family 1 profile domain-containing protein</fullName>
    </recommendedName>
</protein>
<dbReference type="CDD" id="cd00637">
    <property type="entry name" value="7tm_classA_rhodopsin-like"/>
    <property type="match status" value="1"/>
</dbReference>
<dbReference type="InterPro" id="IPR050125">
    <property type="entry name" value="GPCR_opsins"/>
</dbReference>
<comment type="subcellular location">
    <subcellularLocation>
        <location evidence="1">Membrane</location>
        <topology evidence="1">Multi-pass membrane protein</topology>
    </subcellularLocation>
</comment>
<feature type="domain" description="G-protein coupled receptors family 1 profile" evidence="9">
    <location>
        <begin position="27"/>
        <end position="288"/>
    </location>
</feature>
<dbReference type="InterPro" id="IPR017452">
    <property type="entry name" value="GPCR_Rhodpsn_7TM"/>
</dbReference>
<dbReference type="Pfam" id="PF00001">
    <property type="entry name" value="7tm_1"/>
    <property type="match status" value="1"/>
</dbReference>
<feature type="transmembrane region" description="Helical" evidence="8">
    <location>
        <begin position="169"/>
        <end position="191"/>
    </location>
</feature>
<feature type="transmembrane region" description="Helical" evidence="8">
    <location>
        <begin position="223"/>
        <end position="246"/>
    </location>
</feature>
<feature type="transmembrane region" description="Helical" evidence="8">
    <location>
        <begin position="252"/>
        <end position="275"/>
    </location>
</feature>
<feature type="transmembrane region" description="Helical" evidence="8">
    <location>
        <begin position="15"/>
        <end position="37"/>
    </location>
</feature>
<evidence type="ECO:0000256" key="6">
    <source>
        <dbReference type="ARBA" id="ARBA00023170"/>
    </source>
</evidence>
<proteinExistence type="predicted"/>
<keyword evidence="5 8" id="KW-0472">Membrane</keyword>
<dbReference type="GO" id="GO:0016020">
    <property type="term" value="C:membrane"/>
    <property type="evidence" value="ECO:0007669"/>
    <property type="project" value="UniProtKB-SubCell"/>
</dbReference>
<keyword evidence="3 8" id="KW-1133">Transmembrane helix</keyword>
<dbReference type="InterPro" id="IPR000276">
    <property type="entry name" value="GPCR_Rhodpsn"/>
</dbReference>
<dbReference type="SUPFAM" id="SSF81321">
    <property type="entry name" value="Family A G protein-coupled receptor-like"/>
    <property type="match status" value="1"/>
</dbReference>
<sequence>MNSTTVESWFIPLDIIAIICLALTIALATIALIIIIMDKTCHTVPMLLTANICLTGLLCGIDTIGMNGFTLYNDLKQIEYEDSFCFIIGFFNYSTCALHNYSYVTSAIYRYITIVHPTRLFWQSARAQIILIGIGWFLALLFPIVYIFTNAIVYNVDNQICQVPLGFSFLILYAPLFIYIVPVHLVIFIYMKLVRFVRGMSQRVTAANTLSRAQRDLKMVRRVVTLVQILFISGFPLSLFIFLSFFNHAPKYHFRIGFLFVNASMLLVKITLFQFTDPLKAAIKKILRRRLNIVLPIPAITRSLT</sequence>
<comment type="caution">
    <text evidence="11">The sequence shown here is derived from an EMBL/GenBank/DDBJ whole genome shotgun (WGS) entry which is preliminary data.</text>
</comment>
<keyword evidence="7" id="KW-0807">Transducer</keyword>